<reference evidence="5" key="2">
    <citation type="submission" date="2021-04" db="EMBL/GenBank/DDBJ databases">
        <authorList>
            <person name="Gilroy R."/>
        </authorList>
    </citation>
    <scope>NUCLEOTIDE SEQUENCE</scope>
    <source>
        <strain evidence="5">5790</strain>
    </source>
</reference>
<evidence type="ECO:0000259" key="4">
    <source>
        <dbReference type="PROSITE" id="PS51272"/>
    </source>
</evidence>
<dbReference type="InterPro" id="IPR027954">
    <property type="entry name" value="Transcobalamin-like_C"/>
</dbReference>
<dbReference type="InterPro" id="IPR051465">
    <property type="entry name" value="Cell_Envelope_Struct_Comp"/>
</dbReference>
<feature type="region of interest" description="Disordered" evidence="2">
    <location>
        <begin position="278"/>
        <end position="306"/>
    </location>
</feature>
<dbReference type="SUPFAM" id="SSF48239">
    <property type="entry name" value="Terpenoid cyclases/Protein prenyltransferases"/>
    <property type="match status" value="1"/>
</dbReference>
<dbReference type="PANTHER" id="PTHR43308:SF5">
    <property type="entry name" value="S-LAYER PROTEIN _ PEPTIDOGLYCAN ENDO-BETA-N-ACETYLGLUCOSAMINIDASE"/>
    <property type="match status" value="1"/>
</dbReference>
<accession>A0A9D1PS41</accession>
<dbReference type="Gene3D" id="1.50.10.20">
    <property type="match status" value="1"/>
</dbReference>
<keyword evidence="3" id="KW-0732">Signal</keyword>
<name>A0A9D1PS41_9FIRM</name>
<dbReference type="InterPro" id="IPR001119">
    <property type="entry name" value="SLH_dom"/>
</dbReference>
<dbReference type="Gene3D" id="2.170.130.30">
    <property type="match status" value="1"/>
</dbReference>
<feature type="chain" id="PRO_5038481944" evidence="3">
    <location>
        <begin position="27"/>
        <end position="957"/>
    </location>
</feature>
<sequence>MKITTRIFLLLLAVLLVFSQASFVIASKAQPQGGQNTVSVTISVSDDEFLFPPSEVSVSPLLDSKYGYTEQNDTVSVLDALILVHEQLLGGAFTPETSRDYLDISSGFITKILGEDAAASSFFVNDVQPNDGILNPIYGSYTGYTADRSYLNDGDRVCCFFYQDKSYWSDYYAFFDKTELTCAANEDVFLTLNGFSSFFGCYPQEQIAQFTEPLSDIRILCGTDKNALSGTEAVTNSDGTAVLNFSEPGRYYISAESCSDGFTYFSLPWCTVNVSDSSTEAEPSTVPERTFEPSEQPAETAQPQEPDRRIEALISNISASYYNTTDAWTLFDMVCGGYGDELENKDESIKKLIDETYASSSVGETAKNCIVLKALGTDPARLRTTDGVTFSALAKLQSFKAEDMTYVTDGIFALTAYNAAGFDPSSGLTCDELISYILSSRNDDGLYGYTYGGENFPDYDSTAMALSALAPYCAVSSEVSSAVDNILSKLSEIQSESGTFYSSNTDAMVIIGLAALGIDPGTDPRFAKSGGSLIDGLLSYALPGNSGFGYNNDYEFNSLATEQSFRALIAYTGLTENGTYNIYDIIPLKTDNTGGSGMGTGGGNTGFGTSNITVTVRVVGDTVHGEKEHSGAYPVWIPDVKRSAAGGTKASEVLKSVLTDNGYTVAGVESGYISSITTPGGVELGELTNGAQSGWLYTVNGVSPSVGINSYTLKDNDIIVLYYSDDYTKDTGSNTSGGAVSGGNAAASPQPSASAVPQPSASAVPQAGESQYTDLTNEHWAWDHITEMSDSGILRGYDDGTFRPEAYTTRAEFAMIVCRIFANSGNTPMNAALEFEDVENGAWYRAAVGWAAYNGIVKGVVNGGHTVFMPDENISREDICVILSRTGKRFGISADGSAAADEFTDAADISDYAADSVEEMRVRGIVNGKDGGRFAPKESATRAEVCKMVALSLLDFK</sequence>
<keyword evidence="1" id="KW-0677">Repeat</keyword>
<protein>
    <submittedName>
        <fullName evidence="5">S-layer homology domain-containing protein</fullName>
    </submittedName>
</protein>
<feature type="domain" description="SLH" evidence="4">
    <location>
        <begin position="832"/>
        <end position="897"/>
    </location>
</feature>
<dbReference type="EMBL" id="DXIJ01000109">
    <property type="protein sequence ID" value="HIV86202.1"/>
    <property type="molecule type" value="Genomic_DNA"/>
</dbReference>
<feature type="domain" description="SLH" evidence="4">
    <location>
        <begin position="768"/>
        <end position="831"/>
    </location>
</feature>
<evidence type="ECO:0000313" key="6">
    <source>
        <dbReference type="Proteomes" id="UP000824162"/>
    </source>
</evidence>
<dbReference type="Proteomes" id="UP000824162">
    <property type="component" value="Unassembled WGS sequence"/>
</dbReference>
<dbReference type="PROSITE" id="PS51272">
    <property type="entry name" value="SLH"/>
    <property type="match status" value="3"/>
</dbReference>
<feature type="domain" description="SLH" evidence="4">
    <location>
        <begin position="900"/>
        <end position="957"/>
    </location>
</feature>
<reference evidence="5" key="1">
    <citation type="journal article" date="2021" name="PeerJ">
        <title>Extensive microbial diversity within the chicken gut microbiome revealed by metagenomics and culture.</title>
        <authorList>
            <person name="Gilroy R."/>
            <person name="Ravi A."/>
            <person name="Getino M."/>
            <person name="Pursley I."/>
            <person name="Horton D.L."/>
            <person name="Alikhan N.F."/>
            <person name="Baker D."/>
            <person name="Gharbi K."/>
            <person name="Hall N."/>
            <person name="Watson M."/>
            <person name="Adriaenssens E.M."/>
            <person name="Foster-Nyarko E."/>
            <person name="Jarju S."/>
            <person name="Secka A."/>
            <person name="Antonio M."/>
            <person name="Oren A."/>
            <person name="Chaudhuri R.R."/>
            <person name="La Ragione R."/>
            <person name="Hildebrand F."/>
            <person name="Pallen M.J."/>
        </authorList>
    </citation>
    <scope>NUCLEOTIDE SEQUENCE</scope>
    <source>
        <strain evidence="5">5790</strain>
    </source>
</reference>
<evidence type="ECO:0000256" key="3">
    <source>
        <dbReference type="SAM" id="SignalP"/>
    </source>
</evidence>
<feature type="region of interest" description="Disordered" evidence="2">
    <location>
        <begin position="734"/>
        <end position="769"/>
    </location>
</feature>
<dbReference type="InterPro" id="IPR008930">
    <property type="entry name" value="Terpenoid_cyclase/PrenylTrfase"/>
</dbReference>
<feature type="compositionally biased region" description="Low complexity" evidence="2">
    <location>
        <begin position="734"/>
        <end position="767"/>
    </location>
</feature>
<feature type="signal peptide" evidence="3">
    <location>
        <begin position="1"/>
        <end position="26"/>
    </location>
</feature>
<gene>
    <name evidence="5" type="ORF">H9900_05260</name>
</gene>
<evidence type="ECO:0000313" key="5">
    <source>
        <dbReference type="EMBL" id="HIV86202.1"/>
    </source>
</evidence>
<dbReference type="AlphaFoldDB" id="A0A9D1PS41"/>
<dbReference type="PANTHER" id="PTHR43308">
    <property type="entry name" value="OUTER MEMBRANE PROTEIN ALPHA-RELATED"/>
    <property type="match status" value="1"/>
</dbReference>
<proteinExistence type="predicted"/>
<organism evidence="5 6">
    <name type="scientific">Candidatus Monoglobus merdigallinarum</name>
    <dbReference type="NCBI Taxonomy" id="2838698"/>
    <lineage>
        <taxon>Bacteria</taxon>
        <taxon>Bacillati</taxon>
        <taxon>Bacillota</taxon>
        <taxon>Clostridia</taxon>
        <taxon>Monoglobales</taxon>
        <taxon>Monoglobaceae</taxon>
        <taxon>Monoglobus</taxon>
    </lineage>
</organism>
<dbReference type="Pfam" id="PF14478">
    <property type="entry name" value="DUF4430"/>
    <property type="match status" value="1"/>
</dbReference>
<evidence type="ECO:0000256" key="2">
    <source>
        <dbReference type="SAM" id="MobiDB-lite"/>
    </source>
</evidence>
<dbReference type="Pfam" id="PF00395">
    <property type="entry name" value="SLH"/>
    <property type="match status" value="3"/>
</dbReference>
<evidence type="ECO:0000256" key="1">
    <source>
        <dbReference type="ARBA" id="ARBA00022737"/>
    </source>
</evidence>
<comment type="caution">
    <text evidence="5">The sequence shown here is derived from an EMBL/GenBank/DDBJ whole genome shotgun (WGS) entry which is preliminary data.</text>
</comment>